<reference evidence="3" key="1">
    <citation type="journal article" date="2010" name="Genome Res.">
        <title>Population genomic sequencing of Coccidioides fungi reveals recent hybridization and transposon control.</title>
        <authorList>
            <person name="Neafsey D.E."/>
            <person name="Barker B.M."/>
            <person name="Sharpton T.J."/>
            <person name="Stajich J.E."/>
            <person name="Park D.J."/>
            <person name="Whiston E."/>
            <person name="Hung C.-Y."/>
            <person name="McMahan C."/>
            <person name="White J."/>
            <person name="Sykes S."/>
            <person name="Heiman D."/>
            <person name="Young S."/>
            <person name="Zeng Q."/>
            <person name="Abouelleil A."/>
            <person name="Aftuck L."/>
            <person name="Bessette D."/>
            <person name="Brown A."/>
            <person name="FitzGerald M."/>
            <person name="Lui A."/>
            <person name="Macdonald J.P."/>
            <person name="Priest M."/>
            <person name="Orbach M.J."/>
            <person name="Galgiani J.N."/>
            <person name="Kirkland T.N."/>
            <person name="Cole G.T."/>
            <person name="Birren B.W."/>
            <person name="Henn M.R."/>
            <person name="Taylor J.W."/>
            <person name="Rounsley S.D."/>
        </authorList>
    </citation>
    <scope>NUCLEOTIDE SEQUENCE [LARGE SCALE GENOMIC DNA]</scope>
    <source>
        <strain evidence="3">H538.4</strain>
    </source>
</reference>
<dbReference type="Proteomes" id="UP000054563">
    <property type="component" value="Unassembled WGS sequence"/>
</dbReference>
<proteinExistence type="predicted"/>
<name>A0A0J8RMZ8_COCIT</name>
<feature type="compositionally biased region" description="Basic and acidic residues" evidence="1">
    <location>
        <begin position="98"/>
        <end position="107"/>
    </location>
</feature>
<organism evidence="2 3">
    <name type="scientific">Coccidioides immitis H538.4</name>
    <dbReference type="NCBI Taxonomy" id="396776"/>
    <lineage>
        <taxon>Eukaryota</taxon>
        <taxon>Fungi</taxon>
        <taxon>Dikarya</taxon>
        <taxon>Ascomycota</taxon>
        <taxon>Pezizomycotina</taxon>
        <taxon>Eurotiomycetes</taxon>
        <taxon>Eurotiomycetidae</taxon>
        <taxon>Onygenales</taxon>
        <taxon>Onygenaceae</taxon>
        <taxon>Coccidioides</taxon>
    </lineage>
</organism>
<dbReference type="AlphaFoldDB" id="A0A0J8RMZ8"/>
<dbReference type="VEuPathDB" id="FungiDB:CIHG_03501"/>
<evidence type="ECO:0000256" key="1">
    <source>
        <dbReference type="SAM" id="MobiDB-lite"/>
    </source>
</evidence>
<feature type="region of interest" description="Disordered" evidence="1">
    <location>
        <begin position="46"/>
        <end position="107"/>
    </location>
</feature>
<accession>A0A0J8RMZ8</accession>
<dbReference type="EMBL" id="DS016990">
    <property type="protein sequence ID" value="KMU85971.1"/>
    <property type="molecule type" value="Genomic_DNA"/>
</dbReference>
<evidence type="ECO:0000313" key="2">
    <source>
        <dbReference type="EMBL" id="KMU85971.1"/>
    </source>
</evidence>
<gene>
    <name evidence="2" type="ORF">CIHG_03501</name>
</gene>
<protein>
    <submittedName>
        <fullName evidence="2">Uncharacterized protein</fullName>
    </submittedName>
</protein>
<evidence type="ECO:0000313" key="3">
    <source>
        <dbReference type="Proteomes" id="UP000054563"/>
    </source>
</evidence>
<feature type="region of interest" description="Disordered" evidence="1">
    <location>
        <begin position="1"/>
        <end position="31"/>
    </location>
</feature>
<sequence>MLVTVRSDGSAEEAKHWMGVQNRTGLDDHPDGQCFNKRCMKLGGRAGVVSGHAGRREDAEPPRPPPRQTKGDASSWIPYSWAGRERERRCESTAGEETMTRESELRV</sequence>